<comment type="caution">
    <text evidence="2">The sequence shown here is derived from an EMBL/GenBank/DDBJ whole genome shotgun (WGS) entry which is preliminary data.</text>
</comment>
<keyword evidence="3" id="KW-1185">Reference proteome</keyword>
<keyword evidence="1" id="KW-0812">Transmembrane</keyword>
<feature type="transmembrane region" description="Helical" evidence="1">
    <location>
        <begin position="317"/>
        <end position="339"/>
    </location>
</feature>
<keyword evidence="1" id="KW-1133">Transmembrane helix</keyword>
<sequence length="373" mass="41710">MNENDERSDQSSIASNATVGMCHMSTKSRTSAVIDKPLPLDRVAVHSGPFNRNVNKGFACSGQIEPRKLIKKTAFIKTVSGGSRQEGGKSSDGQIDTIRKKQYVGQDYVVSDCWGTNDALPVKFIEPLKESCLEDDPYTKKQKLGTDANNKKSPPYTKEFHVLTEVQKTRILRVVEDVVKKLAHEDSTCFNMSPGGSQLPLQSSSGKLVYRKFSLPWIVIKIIEMVLCHIIQGIFLSEGSYYQRKGDFLPVVFTYYLTLIIVLVSLIAQLSCSNSGSVQNPCYFMGIVSSCILTLITSLGLIIMLTAMKYYKTFGQILVLVFTGILLCVLFTELCLFYVEVKNVWNLVRGEEIQTAQEIERQNQMTTDDMINS</sequence>
<feature type="transmembrane region" description="Helical" evidence="1">
    <location>
        <begin position="283"/>
        <end position="305"/>
    </location>
</feature>
<feature type="transmembrane region" description="Helical" evidence="1">
    <location>
        <begin position="248"/>
        <end position="271"/>
    </location>
</feature>
<proteinExistence type="predicted"/>
<reference evidence="2 3" key="1">
    <citation type="submission" date="2023-09" db="EMBL/GenBank/DDBJ databases">
        <title>Genomes of two closely related lineages of the louse Polyplax serrata with different host specificities.</title>
        <authorList>
            <person name="Martinu J."/>
            <person name="Tarabai H."/>
            <person name="Stefka J."/>
            <person name="Hypsa V."/>
        </authorList>
    </citation>
    <scope>NUCLEOTIDE SEQUENCE [LARGE SCALE GENOMIC DNA]</scope>
    <source>
        <strain evidence="2">98ZLc_SE</strain>
    </source>
</reference>
<dbReference type="EMBL" id="JAWJWF010000046">
    <property type="protein sequence ID" value="KAK6623796.1"/>
    <property type="molecule type" value="Genomic_DNA"/>
</dbReference>
<organism evidence="2 3">
    <name type="scientific">Polyplax serrata</name>
    <name type="common">Common mouse louse</name>
    <dbReference type="NCBI Taxonomy" id="468196"/>
    <lineage>
        <taxon>Eukaryota</taxon>
        <taxon>Metazoa</taxon>
        <taxon>Ecdysozoa</taxon>
        <taxon>Arthropoda</taxon>
        <taxon>Hexapoda</taxon>
        <taxon>Insecta</taxon>
        <taxon>Pterygota</taxon>
        <taxon>Neoptera</taxon>
        <taxon>Paraneoptera</taxon>
        <taxon>Psocodea</taxon>
        <taxon>Troctomorpha</taxon>
        <taxon>Phthiraptera</taxon>
        <taxon>Anoplura</taxon>
        <taxon>Polyplacidae</taxon>
        <taxon>Polyplax</taxon>
    </lineage>
</organism>
<evidence type="ECO:0000256" key="1">
    <source>
        <dbReference type="SAM" id="Phobius"/>
    </source>
</evidence>
<feature type="transmembrane region" description="Helical" evidence="1">
    <location>
        <begin position="215"/>
        <end position="236"/>
    </location>
</feature>
<accession>A0ABR1AMT4</accession>
<evidence type="ECO:0000313" key="3">
    <source>
        <dbReference type="Proteomes" id="UP001359485"/>
    </source>
</evidence>
<name>A0ABR1AMT4_POLSC</name>
<gene>
    <name evidence="2" type="ORF">RUM44_010652</name>
</gene>
<evidence type="ECO:0000313" key="2">
    <source>
        <dbReference type="EMBL" id="KAK6623796.1"/>
    </source>
</evidence>
<protein>
    <submittedName>
        <fullName evidence="2">Uncharacterized protein</fullName>
    </submittedName>
</protein>
<keyword evidence="1" id="KW-0472">Membrane</keyword>
<dbReference type="Proteomes" id="UP001359485">
    <property type="component" value="Unassembled WGS sequence"/>
</dbReference>